<evidence type="ECO:0000313" key="2">
    <source>
        <dbReference type="Proteomes" id="UP001597512"/>
    </source>
</evidence>
<dbReference type="EMBL" id="JBHUOM010000023">
    <property type="protein sequence ID" value="MFD2936316.1"/>
    <property type="molecule type" value="Genomic_DNA"/>
</dbReference>
<evidence type="ECO:0000313" key="1">
    <source>
        <dbReference type="EMBL" id="MFD2936316.1"/>
    </source>
</evidence>
<comment type="caution">
    <text evidence="1">The sequence shown here is derived from an EMBL/GenBank/DDBJ whole genome shotgun (WGS) entry which is preliminary data.</text>
</comment>
<proteinExistence type="predicted"/>
<name>A0ABW6ALD8_9BACT</name>
<reference evidence="2" key="1">
    <citation type="journal article" date="2019" name="Int. J. Syst. Evol. Microbiol.">
        <title>The Global Catalogue of Microorganisms (GCM) 10K type strain sequencing project: providing services to taxonomists for standard genome sequencing and annotation.</title>
        <authorList>
            <consortium name="The Broad Institute Genomics Platform"/>
            <consortium name="The Broad Institute Genome Sequencing Center for Infectious Disease"/>
            <person name="Wu L."/>
            <person name="Ma J."/>
        </authorList>
    </citation>
    <scope>NUCLEOTIDE SEQUENCE [LARGE SCALE GENOMIC DNA]</scope>
    <source>
        <strain evidence="2">KCTC 52490</strain>
    </source>
</reference>
<protein>
    <submittedName>
        <fullName evidence="1">Uncharacterized protein</fullName>
    </submittedName>
</protein>
<sequence>MKQYLLFQDAGGDNVSASSLFEGSFESVEAIKEHLLKFEFLDSFEMYDCISETWTEGSDLFK</sequence>
<accession>A0ABW6ALD8</accession>
<dbReference type="Proteomes" id="UP001597512">
    <property type="component" value="Unassembled WGS sequence"/>
</dbReference>
<dbReference type="RefSeq" id="WP_381505008.1">
    <property type="nucleotide sequence ID" value="NZ_JBHUOM010000023.1"/>
</dbReference>
<keyword evidence="2" id="KW-1185">Reference proteome</keyword>
<gene>
    <name evidence="1" type="ORF">ACFS25_21220</name>
</gene>
<organism evidence="1 2">
    <name type="scientific">Spirosoma flavum</name>
    <dbReference type="NCBI Taxonomy" id="2048557"/>
    <lineage>
        <taxon>Bacteria</taxon>
        <taxon>Pseudomonadati</taxon>
        <taxon>Bacteroidota</taxon>
        <taxon>Cytophagia</taxon>
        <taxon>Cytophagales</taxon>
        <taxon>Cytophagaceae</taxon>
        <taxon>Spirosoma</taxon>
    </lineage>
</organism>